<dbReference type="NCBIfam" id="TIGR00835">
    <property type="entry name" value="agcS"/>
    <property type="match status" value="1"/>
</dbReference>
<keyword evidence="7 9" id="KW-1133">Transmembrane helix</keyword>
<proteinExistence type="inferred from homology"/>
<organism evidence="10 11">
    <name type="scientific">Ideonella livida</name>
    <dbReference type="NCBI Taxonomy" id="2707176"/>
    <lineage>
        <taxon>Bacteria</taxon>
        <taxon>Pseudomonadati</taxon>
        <taxon>Pseudomonadota</taxon>
        <taxon>Betaproteobacteria</taxon>
        <taxon>Burkholderiales</taxon>
        <taxon>Sphaerotilaceae</taxon>
        <taxon>Ideonella</taxon>
    </lineage>
</organism>
<dbReference type="InterPro" id="IPR001463">
    <property type="entry name" value="Na/Ala_symport"/>
</dbReference>
<dbReference type="GO" id="GO:0005283">
    <property type="term" value="F:amino acid:sodium symporter activity"/>
    <property type="evidence" value="ECO:0007669"/>
    <property type="project" value="InterPro"/>
</dbReference>
<dbReference type="RefSeq" id="WP_163457929.1">
    <property type="nucleotide sequence ID" value="NZ_JAAGOH010000014.1"/>
</dbReference>
<gene>
    <name evidence="10" type="ORF">G3A44_12860</name>
</gene>
<dbReference type="Proteomes" id="UP000484255">
    <property type="component" value="Unassembled WGS sequence"/>
</dbReference>
<feature type="transmembrane region" description="Helical" evidence="9">
    <location>
        <begin position="12"/>
        <end position="32"/>
    </location>
</feature>
<dbReference type="Pfam" id="PF01235">
    <property type="entry name" value="Na_Ala_symp"/>
    <property type="match status" value="1"/>
</dbReference>
<evidence type="ECO:0000256" key="5">
    <source>
        <dbReference type="ARBA" id="ARBA00022692"/>
    </source>
</evidence>
<feature type="transmembrane region" description="Helical" evidence="9">
    <location>
        <begin position="406"/>
        <end position="429"/>
    </location>
</feature>
<keyword evidence="11" id="KW-1185">Reference proteome</keyword>
<dbReference type="AlphaFoldDB" id="A0A7C9TJK1"/>
<comment type="caution">
    <text evidence="10">The sequence shown here is derived from an EMBL/GenBank/DDBJ whole genome shotgun (WGS) entry which is preliminary data.</text>
</comment>
<feature type="transmembrane region" description="Helical" evidence="9">
    <location>
        <begin position="175"/>
        <end position="196"/>
    </location>
</feature>
<evidence type="ECO:0000256" key="3">
    <source>
        <dbReference type="ARBA" id="ARBA00022448"/>
    </source>
</evidence>
<evidence type="ECO:0000256" key="9">
    <source>
        <dbReference type="RuleBase" id="RU363064"/>
    </source>
</evidence>
<evidence type="ECO:0000256" key="6">
    <source>
        <dbReference type="ARBA" id="ARBA00022847"/>
    </source>
</evidence>
<feature type="transmembrane region" description="Helical" evidence="9">
    <location>
        <begin position="63"/>
        <end position="85"/>
    </location>
</feature>
<evidence type="ECO:0000256" key="8">
    <source>
        <dbReference type="ARBA" id="ARBA00023136"/>
    </source>
</evidence>
<sequence length="481" mass="51269">MLEALNDLLWSKVLIALLIGLGLWFTVGSRFVQFRHFGRMFGILSASQAFAKDREGHLSSFQALILSVAGRVGGGNIAGVAVAITLGGPGAVFWMWMVGLLGMATSYFECMLAQAYKQAQPDGTYRGGPAYYIERGLGPRWKWLAALYSVLLLVTFGFGFSALQAFSVASSVQDAFGVPVAVTGVALGLVMVVIAFGGIRRITQVAEVLVPVMAVGYLGMALVVMALNLEQIPGVLALIFKSAFGLEPAVGGTVGAAVLMGVKRGLFSNEAGLGSAPNVAAVAYVPHPGSQGVVQAFSVFIDTLVICSCTAFMVLLGDVYKPGMDASLGGIALTQASLASHVGEWGRVFVSLAMLLFGFTTVIYNYYLGENSLTWLGGQRRPLLVAYRLTVAGLCTWGATSDLGTVFAFADVTMGFLALANLFALVMLFRPALRLMRDFDEQVARGVAEPVFDARRFADIGIDAQAWTLERQDQARLQHPR</sequence>
<evidence type="ECO:0000313" key="10">
    <source>
        <dbReference type="EMBL" id="NDY92080.1"/>
    </source>
</evidence>
<feature type="transmembrane region" description="Helical" evidence="9">
    <location>
        <begin position="143"/>
        <end position="163"/>
    </location>
</feature>
<dbReference type="GO" id="GO:0005886">
    <property type="term" value="C:plasma membrane"/>
    <property type="evidence" value="ECO:0007669"/>
    <property type="project" value="UniProtKB-SubCell"/>
</dbReference>
<feature type="transmembrane region" description="Helical" evidence="9">
    <location>
        <begin position="348"/>
        <end position="369"/>
    </location>
</feature>
<keyword evidence="5 9" id="KW-0812">Transmembrane</keyword>
<evidence type="ECO:0000313" key="11">
    <source>
        <dbReference type="Proteomes" id="UP000484255"/>
    </source>
</evidence>
<dbReference type="EMBL" id="JAAGOH010000014">
    <property type="protein sequence ID" value="NDY92080.1"/>
    <property type="molecule type" value="Genomic_DNA"/>
</dbReference>
<comment type="similarity">
    <text evidence="2 9">Belongs to the alanine or glycine:cation symporter (AGCS) (TC 2.A.25) family.</text>
</comment>
<dbReference type="PANTHER" id="PTHR30330">
    <property type="entry name" value="AGSS FAMILY TRANSPORTER, SODIUM-ALANINE"/>
    <property type="match status" value="1"/>
</dbReference>
<evidence type="ECO:0000256" key="1">
    <source>
        <dbReference type="ARBA" id="ARBA00004651"/>
    </source>
</evidence>
<feature type="transmembrane region" description="Helical" evidence="9">
    <location>
        <begin position="296"/>
        <end position="316"/>
    </location>
</feature>
<evidence type="ECO:0000256" key="7">
    <source>
        <dbReference type="ARBA" id="ARBA00022989"/>
    </source>
</evidence>
<feature type="transmembrane region" description="Helical" evidence="9">
    <location>
        <begin position="208"/>
        <end position="229"/>
    </location>
</feature>
<dbReference type="FunFam" id="1.20.1740.10:FF:000004">
    <property type="entry name" value="Sodium:alanine symporter family protein"/>
    <property type="match status" value="1"/>
</dbReference>
<keyword evidence="9" id="KW-0997">Cell inner membrane</keyword>
<evidence type="ECO:0000256" key="4">
    <source>
        <dbReference type="ARBA" id="ARBA00022475"/>
    </source>
</evidence>
<feature type="transmembrane region" description="Helical" evidence="9">
    <location>
        <begin position="91"/>
        <end position="108"/>
    </location>
</feature>
<evidence type="ECO:0000256" key="2">
    <source>
        <dbReference type="ARBA" id="ARBA00009261"/>
    </source>
</evidence>
<dbReference type="PANTHER" id="PTHR30330:SF1">
    <property type="entry name" value="AMINO-ACID CARRIER PROTEIN ALST"/>
    <property type="match status" value="1"/>
</dbReference>
<dbReference type="PRINTS" id="PR00175">
    <property type="entry name" value="NAALASMPORT"/>
</dbReference>
<comment type="subcellular location">
    <subcellularLocation>
        <location evidence="9">Cell inner membrane</location>
        <topology evidence="9">Multi-pass membrane protein</topology>
    </subcellularLocation>
    <subcellularLocation>
        <location evidence="1">Cell membrane</location>
        <topology evidence="1">Multi-pass membrane protein</topology>
    </subcellularLocation>
</comment>
<keyword evidence="6 9" id="KW-0769">Symport</keyword>
<keyword evidence="4" id="KW-1003">Cell membrane</keyword>
<accession>A0A7C9TJK1</accession>
<keyword evidence="3 9" id="KW-0813">Transport</keyword>
<keyword evidence="8 9" id="KW-0472">Membrane</keyword>
<protein>
    <submittedName>
        <fullName evidence="10">Alanine:cation symporter family protein</fullName>
    </submittedName>
</protein>
<reference evidence="10 11" key="1">
    <citation type="submission" date="2020-02" db="EMBL/GenBank/DDBJ databases">
        <title>Ideonella bacterium strain TBM-1.</title>
        <authorList>
            <person name="Chen W.-M."/>
        </authorList>
    </citation>
    <scope>NUCLEOTIDE SEQUENCE [LARGE SCALE GENOMIC DNA]</scope>
    <source>
        <strain evidence="10 11">TBM-1</strain>
    </source>
</reference>
<name>A0A7C9TJK1_9BURK</name>